<proteinExistence type="predicted"/>
<evidence type="ECO:0000256" key="1">
    <source>
        <dbReference type="SAM" id="SignalP"/>
    </source>
</evidence>
<dbReference type="AlphaFoldDB" id="A0A1W0W1Y5"/>
<reference evidence="2 3" key="1">
    <citation type="journal article" date="2009" name="Nature">
        <title>The Sorghum bicolor genome and the diversification of grasses.</title>
        <authorList>
            <person name="Paterson A.H."/>
            <person name="Bowers J.E."/>
            <person name="Bruggmann R."/>
            <person name="Dubchak I."/>
            <person name="Grimwood J."/>
            <person name="Gundlach H."/>
            <person name="Haberer G."/>
            <person name="Hellsten U."/>
            <person name="Mitros T."/>
            <person name="Poliakov A."/>
            <person name="Schmutz J."/>
            <person name="Spannagl M."/>
            <person name="Tang H."/>
            <person name="Wang X."/>
            <person name="Wicker T."/>
            <person name="Bharti A.K."/>
            <person name="Chapman J."/>
            <person name="Feltus F.A."/>
            <person name="Gowik U."/>
            <person name="Grigoriev I.V."/>
            <person name="Lyons E."/>
            <person name="Maher C.A."/>
            <person name="Martis M."/>
            <person name="Narechania A."/>
            <person name="Otillar R.P."/>
            <person name="Penning B.W."/>
            <person name="Salamov A.A."/>
            <person name="Wang Y."/>
            <person name="Zhang L."/>
            <person name="Carpita N.C."/>
            <person name="Freeling M."/>
            <person name="Gingle A.R."/>
            <person name="Hash C.T."/>
            <person name="Keller B."/>
            <person name="Klein P."/>
            <person name="Kresovich S."/>
            <person name="McCann M.C."/>
            <person name="Ming R."/>
            <person name="Peterson D.G."/>
            <person name="Mehboob-ur-Rahman"/>
            <person name="Ware D."/>
            <person name="Westhoff P."/>
            <person name="Mayer K.F."/>
            <person name="Messing J."/>
            <person name="Rokhsar D.S."/>
        </authorList>
    </citation>
    <scope>NUCLEOTIDE SEQUENCE [LARGE SCALE GENOMIC DNA]</scope>
    <source>
        <strain evidence="3">cv. BTx623</strain>
    </source>
</reference>
<evidence type="ECO:0000313" key="3">
    <source>
        <dbReference type="Proteomes" id="UP000000768"/>
    </source>
</evidence>
<dbReference type="InParanoid" id="A0A1W0W1Y5"/>
<organism evidence="2 3">
    <name type="scientific">Sorghum bicolor</name>
    <name type="common">Sorghum</name>
    <name type="synonym">Sorghum vulgare</name>
    <dbReference type="NCBI Taxonomy" id="4558"/>
    <lineage>
        <taxon>Eukaryota</taxon>
        <taxon>Viridiplantae</taxon>
        <taxon>Streptophyta</taxon>
        <taxon>Embryophyta</taxon>
        <taxon>Tracheophyta</taxon>
        <taxon>Spermatophyta</taxon>
        <taxon>Magnoliopsida</taxon>
        <taxon>Liliopsida</taxon>
        <taxon>Poales</taxon>
        <taxon>Poaceae</taxon>
        <taxon>PACMAD clade</taxon>
        <taxon>Panicoideae</taxon>
        <taxon>Andropogonodae</taxon>
        <taxon>Andropogoneae</taxon>
        <taxon>Sorghinae</taxon>
        <taxon>Sorghum</taxon>
    </lineage>
</organism>
<reference evidence="3" key="2">
    <citation type="journal article" date="2018" name="Plant J.">
        <title>The Sorghum bicolor reference genome: improved assembly, gene annotations, a transcriptome atlas, and signatures of genome organization.</title>
        <authorList>
            <person name="McCormick R.F."/>
            <person name="Truong S.K."/>
            <person name="Sreedasyam A."/>
            <person name="Jenkins J."/>
            <person name="Shu S."/>
            <person name="Sims D."/>
            <person name="Kennedy M."/>
            <person name="Amirebrahimi M."/>
            <person name="Weers B.D."/>
            <person name="McKinley B."/>
            <person name="Mattison A."/>
            <person name="Morishige D.T."/>
            <person name="Grimwood J."/>
            <person name="Schmutz J."/>
            <person name="Mullet J.E."/>
        </authorList>
    </citation>
    <scope>NUCLEOTIDE SEQUENCE [LARGE SCALE GENOMIC DNA]</scope>
    <source>
        <strain evidence="3">cv. BTx623</strain>
    </source>
</reference>
<dbReference type="EMBL" id="CM000761">
    <property type="protein sequence ID" value="OQU88361.1"/>
    <property type="molecule type" value="Genomic_DNA"/>
</dbReference>
<sequence length="79" mass="8956">MLCWLVKMVMHLLLKLQEAQKNLPLKKSIEQLTSILPDLEKKLEDLEQENPSPAMDEMLETIASRVTDGMPRAASFTSS</sequence>
<dbReference type="STRING" id="4558.A0A1W0W1Y5"/>
<keyword evidence="3" id="KW-1185">Reference proteome</keyword>
<evidence type="ECO:0000313" key="2">
    <source>
        <dbReference type="EMBL" id="OQU88361.1"/>
    </source>
</evidence>
<accession>A0A1W0W1Y5</accession>
<protein>
    <submittedName>
        <fullName evidence="2">Uncharacterized protein</fullName>
    </submittedName>
</protein>
<gene>
    <name evidence="2" type="ORF">SORBI_3002G018133</name>
</gene>
<feature type="chain" id="PRO_5012280472" evidence="1">
    <location>
        <begin position="20"/>
        <end position="79"/>
    </location>
</feature>
<feature type="signal peptide" evidence="1">
    <location>
        <begin position="1"/>
        <end position="19"/>
    </location>
</feature>
<dbReference type="Proteomes" id="UP000000768">
    <property type="component" value="Chromosome 2"/>
</dbReference>
<keyword evidence="1" id="KW-0732">Signal</keyword>
<dbReference type="Gramene" id="OQU88361">
    <property type="protein sequence ID" value="OQU88361"/>
    <property type="gene ID" value="SORBI_3002G018133"/>
</dbReference>
<name>A0A1W0W1Y5_SORBI</name>